<reference evidence="2" key="1">
    <citation type="submission" date="2020-10" db="EMBL/GenBank/DDBJ databases">
        <authorList>
            <person name="Gilroy R."/>
        </authorList>
    </citation>
    <scope>NUCLEOTIDE SEQUENCE</scope>
    <source>
        <strain evidence="2">ChiGjej3B3-7149</strain>
    </source>
</reference>
<reference evidence="2" key="2">
    <citation type="journal article" date="2021" name="PeerJ">
        <title>Extensive microbial diversity within the chicken gut microbiome revealed by metagenomics and culture.</title>
        <authorList>
            <person name="Gilroy R."/>
            <person name="Ravi A."/>
            <person name="Getino M."/>
            <person name="Pursley I."/>
            <person name="Horton D.L."/>
            <person name="Alikhan N.F."/>
            <person name="Baker D."/>
            <person name="Gharbi K."/>
            <person name="Hall N."/>
            <person name="Watson M."/>
            <person name="Adriaenssens E.M."/>
            <person name="Foster-Nyarko E."/>
            <person name="Jarju S."/>
            <person name="Secka A."/>
            <person name="Antonio M."/>
            <person name="Oren A."/>
            <person name="Chaudhuri R.R."/>
            <person name="La Ragione R."/>
            <person name="Hildebrand F."/>
            <person name="Pallen M.J."/>
        </authorList>
    </citation>
    <scope>NUCLEOTIDE SEQUENCE</scope>
    <source>
        <strain evidence="2">ChiGjej3B3-7149</strain>
    </source>
</reference>
<name>A0A9D1IZT7_9FIRM</name>
<feature type="region of interest" description="Disordered" evidence="1">
    <location>
        <begin position="37"/>
        <end position="58"/>
    </location>
</feature>
<evidence type="ECO:0000256" key="1">
    <source>
        <dbReference type="SAM" id="MobiDB-lite"/>
    </source>
</evidence>
<evidence type="ECO:0000313" key="3">
    <source>
        <dbReference type="Proteomes" id="UP000824238"/>
    </source>
</evidence>
<protein>
    <submittedName>
        <fullName evidence="2">Uncharacterized protein</fullName>
    </submittedName>
</protein>
<proteinExistence type="predicted"/>
<dbReference type="Proteomes" id="UP000824238">
    <property type="component" value="Unassembled WGS sequence"/>
</dbReference>
<gene>
    <name evidence="2" type="ORF">IAD36_07880</name>
</gene>
<sequence length="249" mass="27148">MSKRSKFIIILLLALTAAVIIYALFGMEHNVDTVPVELPTAEPTDSSAGPGGSEQDTVSLTPDTVQAVVSMLTCADSYSRTVTVEDFWPGGNSSTELAVWVDHDRSRIRVEKDGVVRNILISDGTLYIWYDYSEEVFSSDKLDDAGVDEWLRCISYDELLELPVSSISSASYEQFGGESCIYVEYVSGDFGYTSCVYISVSTGLLMGARVYDGEELVYQMTSSAPELSATSEDMFALPGVPISPAPEEE</sequence>
<dbReference type="EMBL" id="DVHH01000189">
    <property type="protein sequence ID" value="HIR55493.1"/>
    <property type="molecule type" value="Genomic_DNA"/>
</dbReference>
<organism evidence="2 3">
    <name type="scientific">Candidatus Scatomorpha intestinigallinarum</name>
    <dbReference type="NCBI Taxonomy" id="2840923"/>
    <lineage>
        <taxon>Bacteria</taxon>
        <taxon>Bacillati</taxon>
        <taxon>Bacillota</taxon>
        <taxon>Clostridia</taxon>
        <taxon>Eubacteriales</taxon>
        <taxon>Candidatus Scatomorpha</taxon>
    </lineage>
</organism>
<accession>A0A9D1IZT7</accession>
<dbReference type="AlphaFoldDB" id="A0A9D1IZT7"/>
<comment type="caution">
    <text evidence="2">The sequence shown here is derived from an EMBL/GenBank/DDBJ whole genome shotgun (WGS) entry which is preliminary data.</text>
</comment>
<evidence type="ECO:0000313" key="2">
    <source>
        <dbReference type="EMBL" id="HIR55493.1"/>
    </source>
</evidence>